<reference evidence="1 2" key="1">
    <citation type="submission" date="2018-01" db="EMBL/GenBank/DDBJ databases">
        <title>Draft genome sequence of Jishengella sp. NA12.</title>
        <authorList>
            <person name="Sahin N."/>
            <person name="Ay H."/>
            <person name="Saygin H."/>
        </authorList>
    </citation>
    <scope>NUCLEOTIDE SEQUENCE [LARGE SCALE GENOMIC DNA]</scope>
    <source>
        <strain evidence="1 2">NA12</strain>
    </source>
</reference>
<comment type="caution">
    <text evidence="1">The sequence shown here is derived from an EMBL/GenBank/DDBJ whole genome shotgun (WGS) entry which is preliminary data.</text>
</comment>
<proteinExistence type="predicted"/>
<dbReference type="RefSeq" id="WP_111215828.1">
    <property type="nucleotide sequence ID" value="NZ_POTY01000142.1"/>
</dbReference>
<dbReference type="OrthoDB" id="3578774at2"/>
<dbReference type="Proteomes" id="UP000248924">
    <property type="component" value="Unassembled WGS sequence"/>
</dbReference>
<sequence>MRMVYTSAPDDVFIPGRDRLVRRFERWARRQRRPVDPFTVEALLDHRWADGDGRLGRWQPEDLEEALLDWFPRQVTMRPQQWALVTPTLSAFVDFLFDEDLADRRCADQHLLHAVLDKLGGPFAEAMADQRRYGLAKFWATRMLDEGVDPTDPAAAGRFIADVNAGRVAVDEQVLRQVSANHLLDDEHDAHPPLPLVAVPEDDTLRRLAAESVVVHRLRELVRWLGDGRSLTTTGRLRLADARELVVLLDTGDVLDPAIGDRVFKTRSSDELFGLTVLIAWARSARVVRVVKGRLVPVKSAAKTLSDPLALAHRAFTALFDLGEAVCGGGWAESVLRWRFDDAVFTVCMALFVARQELTVDELREAAYQAACDSLGFEPGTDEEEEGWRQFADNDVDRLLDQLALLGAIDRTARVAVLTPLGVGLVARHLRELDVAVPTLDQLAEETAEVVVATAAGSPPESAAALLRAWSARNAAAVAELRALAARTDDAEHRRLALAYAHDLR</sequence>
<accession>A0A2W2EZB8</accession>
<evidence type="ECO:0000313" key="1">
    <source>
        <dbReference type="EMBL" id="PZG14697.1"/>
    </source>
</evidence>
<protein>
    <submittedName>
        <fullName evidence="1">Uncharacterized protein</fullName>
    </submittedName>
</protein>
<gene>
    <name evidence="1" type="ORF">C1I95_21180</name>
</gene>
<name>A0A2W2EZB8_9ACTN</name>
<dbReference type="EMBL" id="POTY01000142">
    <property type="protein sequence ID" value="PZG14697.1"/>
    <property type="molecule type" value="Genomic_DNA"/>
</dbReference>
<evidence type="ECO:0000313" key="2">
    <source>
        <dbReference type="Proteomes" id="UP000248924"/>
    </source>
</evidence>
<keyword evidence="2" id="KW-1185">Reference proteome</keyword>
<organism evidence="1 2">
    <name type="scientific">Micromonospora craterilacus</name>
    <dbReference type="NCBI Taxonomy" id="1655439"/>
    <lineage>
        <taxon>Bacteria</taxon>
        <taxon>Bacillati</taxon>
        <taxon>Actinomycetota</taxon>
        <taxon>Actinomycetes</taxon>
        <taxon>Micromonosporales</taxon>
        <taxon>Micromonosporaceae</taxon>
        <taxon>Micromonospora</taxon>
    </lineage>
</organism>
<dbReference type="AlphaFoldDB" id="A0A2W2EZB8"/>